<dbReference type="HOGENOM" id="CLU_120349_3_0_10"/>
<proteinExistence type="predicted"/>
<protein>
    <recommendedName>
        <fullName evidence="6">Transcriptional regulator</fullName>
    </recommendedName>
</protein>
<evidence type="ECO:0000313" key="4">
    <source>
        <dbReference type="EMBL" id="AFL80281.1"/>
    </source>
</evidence>
<dbReference type="OrthoDB" id="1807857at2"/>
<dbReference type="GO" id="GO:0003677">
    <property type="term" value="F:DNA binding"/>
    <property type="evidence" value="ECO:0007669"/>
    <property type="project" value="UniProtKB-KW"/>
</dbReference>
<gene>
    <name evidence="4" type="ordered locus">Aeqsu_0774</name>
</gene>
<evidence type="ECO:0000256" key="2">
    <source>
        <dbReference type="ARBA" id="ARBA00023125"/>
    </source>
</evidence>
<dbReference type="eggNOG" id="COG1510">
    <property type="taxonomic scope" value="Bacteria"/>
</dbReference>
<dbReference type="Gene3D" id="1.10.10.10">
    <property type="entry name" value="Winged helix-like DNA-binding domain superfamily/Winged helix DNA-binding domain"/>
    <property type="match status" value="1"/>
</dbReference>
<evidence type="ECO:0008006" key="6">
    <source>
        <dbReference type="Google" id="ProtNLM"/>
    </source>
</evidence>
<dbReference type="STRING" id="746697.Aeqsu_0774"/>
<dbReference type="PANTHER" id="PTHR38465">
    <property type="entry name" value="HTH-TYPE TRANSCRIPTIONAL REGULATOR MJ1563-RELATED"/>
    <property type="match status" value="1"/>
</dbReference>
<dbReference type="InterPro" id="IPR036388">
    <property type="entry name" value="WH-like_DNA-bd_sf"/>
</dbReference>
<dbReference type="EMBL" id="CP003280">
    <property type="protein sequence ID" value="AFL80281.1"/>
    <property type="molecule type" value="Genomic_DNA"/>
</dbReference>
<dbReference type="PATRIC" id="fig|746697.3.peg.776"/>
<dbReference type="InterPro" id="IPR052362">
    <property type="entry name" value="HTH-GbsR_regulator"/>
</dbReference>
<sequence>MSQQNEQIQLIERIGMGIEERLRLSPLASRIYTLLILSSYEGLTFDEIREKVKASKSATSVNINLLLQLDYVASYTKPGDRKRYFKLAKDSQVISLEAELQRIDIEMGMVAEINTYNKKYHPEKFVDEKTLGNIVQEYLVEKQKLLEAIIIRMKHFRESEK</sequence>
<dbReference type="AlphaFoldDB" id="I3YTG3"/>
<evidence type="ECO:0000256" key="3">
    <source>
        <dbReference type="ARBA" id="ARBA00023163"/>
    </source>
</evidence>
<evidence type="ECO:0000256" key="1">
    <source>
        <dbReference type="ARBA" id="ARBA00023015"/>
    </source>
</evidence>
<dbReference type="InterPro" id="IPR036390">
    <property type="entry name" value="WH_DNA-bd_sf"/>
</dbReference>
<dbReference type="Proteomes" id="UP000006049">
    <property type="component" value="Chromosome"/>
</dbReference>
<keyword evidence="2" id="KW-0238">DNA-binding</keyword>
<dbReference type="SUPFAM" id="SSF46785">
    <property type="entry name" value="Winged helix' DNA-binding domain"/>
    <property type="match status" value="1"/>
</dbReference>
<dbReference type="KEGG" id="asl:Aeqsu_0774"/>
<name>I3YTG3_AEQSU</name>
<dbReference type="RefSeq" id="WP_014781539.1">
    <property type="nucleotide sequence ID" value="NC_018013.1"/>
</dbReference>
<keyword evidence="1" id="KW-0805">Transcription regulation</keyword>
<keyword evidence="5" id="KW-1185">Reference proteome</keyword>
<evidence type="ECO:0000313" key="5">
    <source>
        <dbReference type="Proteomes" id="UP000006049"/>
    </source>
</evidence>
<accession>I3YTG3</accession>
<dbReference type="PANTHER" id="PTHR38465:SF1">
    <property type="entry name" value="HTH-TYPE TRANSCRIPTIONAL REGULATOR MJ1563-RELATED"/>
    <property type="match status" value="1"/>
</dbReference>
<keyword evidence="3" id="KW-0804">Transcription</keyword>
<organism evidence="4 5">
    <name type="scientific">Aequorivita sublithincola (strain DSM 14238 / LMG 21431 / ACAM 643 / 9-3)</name>
    <dbReference type="NCBI Taxonomy" id="746697"/>
    <lineage>
        <taxon>Bacteria</taxon>
        <taxon>Pseudomonadati</taxon>
        <taxon>Bacteroidota</taxon>
        <taxon>Flavobacteriia</taxon>
        <taxon>Flavobacteriales</taxon>
        <taxon>Flavobacteriaceae</taxon>
        <taxon>Aequorivita</taxon>
    </lineage>
</organism>
<reference evidence="4 5" key="1">
    <citation type="submission" date="2012-06" db="EMBL/GenBank/DDBJ databases">
        <title>The complete genome of Aequorivita sublithincola DSM 14238.</title>
        <authorList>
            <consortium name="US DOE Joint Genome Institute (JGI-PGF)"/>
            <person name="Lucas S."/>
            <person name="Copeland A."/>
            <person name="Lapidus A."/>
            <person name="Goodwin L."/>
            <person name="Pitluck S."/>
            <person name="Peters L."/>
            <person name="Munk A.C.C."/>
            <person name="Kyrpides N."/>
            <person name="Mavromatis K."/>
            <person name="Pagani I."/>
            <person name="Ivanova N."/>
            <person name="Ovchinnikova G."/>
            <person name="Zeytun A."/>
            <person name="Detter J.C."/>
            <person name="Han C."/>
            <person name="Land M."/>
            <person name="Hauser L."/>
            <person name="Markowitz V."/>
            <person name="Cheng J.-F."/>
            <person name="Hugenholtz P."/>
            <person name="Woyke T."/>
            <person name="Wu D."/>
            <person name="Tindall B."/>
            <person name="Faehnrich R."/>
            <person name="Brambilla E."/>
            <person name="Klenk H.-P."/>
            <person name="Eisen J.A."/>
        </authorList>
    </citation>
    <scope>NUCLEOTIDE SEQUENCE [LARGE SCALE GENOMIC DNA]</scope>
    <source>
        <strain evidence="5">DSM 14238 / LMG 21431 / ACAM 643 / 9-3</strain>
    </source>
</reference>